<accession>A0A6L7GVY8</accession>
<dbReference type="InterPro" id="IPR021218">
    <property type="entry name" value="DUF2784"/>
</dbReference>
<keyword evidence="1" id="KW-0812">Transmembrane</keyword>
<feature type="transmembrane region" description="Helical" evidence="1">
    <location>
        <begin position="35"/>
        <end position="58"/>
    </location>
</feature>
<organism evidence="2 3">
    <name type="scientific">Gordonia mangrovi</name>
    <dbReference type="NCBI Taxonomy" id="2665643"/>
    <lineage>
        <taxon>Bacteria</taxon>
        <taxon>Bacillati</taxon>
        <taxon>Actinomycetota</taxon>
        <taxon>Actinomycetes</taxon>
        <taxon>Mycobacteriales</taxon>
        <taxon>Gordoniaceae</taxon>
        <taxon>Gordonia</taxon>
    </lineage>
</organism>
<dbReference type="AlphaFoldDB" id="A0A6L7GVY8"/>
<keyword evidence="1" id="KW-0472">Membrane</keyword>
<sequence>MYQVLVVVLAVAHLVFLAYLVVGGVIALRFPRTIWLHLLTVTWAVIMIVGVVECPLTWLERWARAAGDMAPLRAEGFIAQYVTGVIYPTGAVGVVQGAVFAVILGSWLQFGWLARRRRILRET</sequence>
<feature type="transmembrane region" description="Helical" evidence="1">
    <location>
        <begin position="78"/>
        <end position="108"/>
    </location>
</feature>
<feature type="transmembrane region" description="Helical" evidence="1">
    <location>
        <begin position="6"/>
        <end position="28"/>
    </location>
</feature>
<proteinExistence type="predicted"/>
<protein>
    <submittedName>
        <fullName evidence="2">DUF2784 family protein</fullName>
    </submittedName>
</protein>
<keyword evidence="3" id="KW-1185">Reference proteome</keyword>
<evidence type="ECO:0000313" key="2">
    <source>
        <dbReference type="EMBL" id="MXP23637.1"/>
    </source>
</evidence>
<evidence type="ECO:0000256" key="1">
    <source>
        <dbReference type="SAM" id="Phobius"/>
    </source>
</evidence>
<dbReference type="EMBL" id="WMBR01000006">
    <property type="protein sequence ID" value="MXP23637.1"/>
    <property type="molecule type" value="Genomic_DNA"/>
</dbReference>
<comment type="caution">
    <text evidence="2">The sequence shown here is derived from an EMBL/GenBank/DDBJ whole genome shotgun (WGS) entry which is preliminary data.</text>
</comment>
<name>A0A6L7GVY8_9ACTN</name>
<evidence type="ECO:0000313" key="3">
    <source>
        <dbReference type="Proteomes" id="UP000475545"/>
    </source>
</evidence>
<keyword evidence="1" id="KW-1133">Transmembrane helix</keyword>
<dbReference type="RefSeq" id="WP_160903833.1">
    <property type="nucleotide sequence ID" value="NZ_CP102850.1"/>
</dbReference>
<reference evidence="2 3" key="1">
    <citation type="submission" date="2019-11" db="EMBL/GenBank/DDBJ databases">
        <title>Gordonia sp. nov., a novel actinobacterium isolated from mangrove soil in Hainan.</title>
        <authorList>
            <person name="Huang X."/>
            <person name="Xie Y."/>
            <person name="Chu X."/>
            <person name="Xiao K."/>
        </authorList>
    </citation>
    <scope>NUCLEOTIDE SEQUENCE [LARGE SCALE GENOMIC DNA]</scope>
    <source>
        <strain evidence="2 3">HNM0687</strain>
    </source>
</reference>
<dbReference type="Proteomes" id="UP000475545">
    <property type="component" value="Unassembled WGS sequence"/>
</dbReference>
<gene>
    <name evidence="2" type="ORF">GIY30_20060</name>
</gene>
<dbReference type="Pfam" id="PF10861">
    <property type="entry name" value="DUF2784"/>
    <property type="match status" value="1"/>
</dbReference>